<dbReference type="Proteomes" id="UP001549920">
    <property type="component" value="Unassembled WGS sequence"/>
</dbReference>
<feature type="compositionally biased region" description="Polar residues" evidence="1">
    <location>
        <begin position="243"/>
        <end position="254"/>
    </location>
</feature>
<evidence type="ECO:0000313" key="3">
    <source>
        <dbReference type="Proteomes" id="UP001549920"/>
    </source>
</evidence>
<gene>
    <name evidence="2" type="ORF">ABMA27_010609</name>
</gene>
<proteinExistence type="predicted"/>
<feature type="compositionally biased region" description="Low complexity" evidence="1">
    <location>
        <begin position="227"/>
        <end position="238"/>
    </location>
</feature>
<evidence type="ECO:0000313" key="2">
    <source>
        <dbReference type="EMBL" id="KAL0859432.1"/>
    </source>
</evidence>
<name>A0ABR3H3P8_LOXSC</name>
<evidence type="ECO:0000256" key="1">
    <source>
        <dbReference type="SAM" id="MobiDB-lite"/>
    </source>
</evidence>
<reference evidence="2 3" key="1">
    <citation type="submission" date="2024-06" db="EMBL/GenBank/DDBJ databases">
        <title>A chromosome-level genome assembly of beet webworm, Loxostege sticticalis.</title>
        <authorList>
            <person name="Zhang Y."/>
        </authorList>
    </citation>
    <scope>NUCLEOTIDE SEQUENCE [LARGE SCALE GENOMIC DNA]</scope>
    <source>
        <strain evidence="2">AQ026</strain>
        <tissue evidence="2">Whole body</tissue>
    </source>
</reference>
<feature type="region of interest" description="Disordered" evidence="1">
    <location>
        <begin position="147"/>
        <end position="168"/>
    </location>
</feature>
<sequence>MAERPNSPKFENPEVVLTDVEEESQDQFLPPPGPNTRSKKKAAAVILKQIVELPTLLKFIKPYDGCREQLNSFLVNCNNAYELASESQKDILFKYILCQLQGKAETACSIKEFANWHQLKEFLKTQFSERKHYAHLLTELQNCKQQATEPVSQTHQRRKSSRSSRRIRHRRFLLKKRVAVSSQCRAGPQDFKTDTANSLRESNKIPKNNSISKPELFQASLHDRPAKSSVSVQQPSKVDLPKSSKSTVSVQQPSKVDLPKSSVSVQQPSKVDLPKSSKSTVSVQQPSKVDLPKSTVSRQQPSKVDLPNPAKSNIFEIINNPAKTLLPHILVKSSVSSIPLSLLVDSGSSKKSYSFSYVPSTPTFSIFPEKA</sequence>
<feature type="compositionally biased region" description="Polar residues" evidence="1">
    <location>
        <begin position="276"/>
        <end position="287"/>
    </location>
</feature>
<feature type="compositionally biased region" description="Low complexity" evidence="1">
    <location>
        <begin position="259"/>
        <end position="271"/>
    </location>
</feature>
<comment type="caution">
    <text evidence="2">The sequence shown here is derived from an EMBL/GenBank/DDBJ whole genome shotgun (WGS) entry which is preliminary data.</text>
</comment>
<protein>
    <submittedName>
        <fullName evidence="2">Uncharacterized protein</fullName>
    </submittedName>
</protein>
<keyword evidence="3" id="KW-1185">Reference proteome</keyword>
<organism evidence="2 3">
    <name type="scientific">Loxostege sticticalis</name>
    <name type="common">Beet webworm moth</name>
    <dbReference type="NCBI Taxonomy" id="481309"/>
    <lineage>
        <taxon>Eukaryota</taxon>
        <taxon>Metazoa</taxon>
        <taxon>Ecdysozoa</taxon>
        <taxon>Arthropoda</taxon>
        <taxon>Hexapoda</taxon>
        <taxon>Insecta</taxon>
        <taxon>Pterygota</taxon>
        <taxon>Neoptera</taxon>
        <taxon>Endopterygota</taxon>
        <taxon>Lepidoptera</taxon>
        <taxon>Glossata</taxon>
        <taxon>Ditrysia</taxon>
        <taxon>Pyraloidea</taxon>
        <taxon>Crambidae</taxon>
        <taxon>Pyraustinae</taxon>
        <taxon>Loxostege</taxon>
    </lineage>
</organism>
<accession>A0ABR3H3P8</accession>
<feature type="region of interest" description="Disordered" evidence="1">
    <location>
        <begin position="183"/>
        <end position="306"/>
    </location>
</feature>
<feature type="compositionally biased region" description="Polar residues" evidence="1">
    <location>
        <begin position="194"/>
        <end position="212"/>
    </location>
</feature>
<feature type="compositionally biased region" description="Basic residues" evidence="1">
    <location>
        <begin position="155"/>
        <end position="168"/>
    </location>
</feature>
<dbReference type="EMBL" id="JBEUOH010000027">
    <property type="protein sequence ID" value="KAL0859432.1"/>
    <property type="molecule type" value="Genomic_DNA"/>
</dbReference>